<gene>
    <name evidence="17" type="ORF">PEVE_00013662</name>
</gene>
<evidence type="ECO:0000256" key="1">
    <source>
        <dbReference type="ARBA" id="ARBA00004389"/>
    </source>
</evidence>
<dbReference type="PRINTS" id="PR01121">
    <property type="entry name" value="FMOXYGENASE1"/>
</dbReference>
<keyword evidence="4" id="KW-0812">Transmembrane</keyword>
<evidence type="ECO:0000256" key="15">
    <source>
        <dbReference type="PIRNR" id="PIRNR000332"/>
    </source>
</evidence>
<evidence type="ECO:0000256" key="6">
    <source>
        <dbReference type="ARBA" id="ARBA00022857"/>
    </source>
</evidence>
<comment type="catalytic activity">
    <reaction evidence="11">
        <text>hypotaurine + NADH + O2 + H(+) = taurine + NAD(+) + H2O</text>
        <dbReference type="Rhea" id="RHEA:74111"/>
        <dbReference type="ChEBI" id="CHEBI:15377"/>
        <dbReference type="ChEBI" id="CHEBI:15378"/>
        <dbReference type="ChEBI" id="CHEBI:15379"/>
        <dbReference type="ChEBI" id="CHEBI:57540"/>
        <dbReference type="ChEBI" id="CHEBI:57853"/>
        <dbReference type="ChEBI" id="CHEBI:57945"/>
        <dbReference type="ChEBI" id="CHEBI:507393"/>
        <dbReference type="EC" id="1.14.13.8"/>
    </reaction>
    <physiologicalReaction direction="left-to-right" evidence="11">
        <dbReference type="Rhea" id="RHEA:74112"/>
    </physiologicalReaction>
</comment>
<comment type="cofactor">
    <cofactor evidence="15 16">
        <name>FAD</name>
        <dbReference type="ChEBI" id="CHEBI:57692"/>
    </cofactor>
</comment>
<comment type="caution">
    <text evidence="17">The sequence shown here is derived from an EMBL/GenBank/DDBJ whole genome shotgun (WGS) entry which is preliminary data.</text>
</comment>
<comment type="catalytic activity">
    <reaction evidence="14">
        <text>N,N-dimethylaniline + NADPH + O2 + H(+) = N,N-dimethylaniline N-oxide + NADP(+) + H2O</text>
        <dbReference type="Rhea" id="RHEA:24468"/>
        <dbReference type="ChEBI" id="CHEBI:15377"/>
        <dbReference type="ChEBI" id="CHEBI:15378"/>
        <dbReference type="ChEBI" id="CHEBI:15379"/>
        <dbReference type="ChEBI" id="CHEBI:16269"/>
        <dbReference type="ChEBI" id="CHEBI:17735"/>
        <dbReference type="ChEBI" id="CHEBI:57783"/>
        <dbReference type="ChEBI" id="CHEBI:58349"/>
        <dbReference type="EC" id="1.14.13.8"/>
    </reaction>
    <physiologicalReaction direction="left-to-right" evidence="14">
        <dbReference type="Rhea" id="RHEA:24469"/>
    </physiologicalReaction>
</comment>
<comment type="function">
    <text evidence="10">Broad spectrum monooxygenase that catalyzes the oxygenation of a wide variety of nitrogen- and sulfur-containing compounds including xenobiotics. Catalyzes the S-oxygenation of hypotaurine to produce taurine, an organic osmolyte involved in cell volume regulation as well as a variety of cytoprotective and developmental processes. In vitro, catalyzes the N-oxygenation of trimethylamine (TMA) to produce trimethylamine N-oxide (TMAO) and could therefore participate to the detoxification of this compound that is generated by the action of gut microbiota from dietary precursors such as choline, choline containing compounds, betaine or L-carnitine.</text>
</comment>
<evidence type="ECO:0000256" key="9">
    <source>
        <dbReference type="ARBA" id="ARBA00023136"/>
    </source>
</evidence>
<evidence type="ECO:0000256" key="5">
    <source>
        <dbReference type="ARBA" id="ARBA00022827"/>
    </source>
</evidence>
<evidence type="ECO:0000313" key="17">
    <source>
        <dbReference type="EMBL" id="CAH3021969.1"/>
    </source>
</evidence>
<evidence type="ECO:0000256" key="3">
    <source>
        <dbReference type="ARBA" id="ARBA00022630"/>
    </source>
</evidence>
<comment type="catalytic activity">
    <reaction evidence="12">
        <text>hypotaurine + NADPH + O2 + H(+) = taurine + NADP(+) + H2O</text>
        <dbReference type="Rhea" id="RHEA:69819"/>
        <dbReference type="ChEBI" id="CHEBI:15377"/>
        <dbReference type="ChEBI" id="CHEBI:15378"/>
        <dbReference type="ChEBI" id="CHEBI:15379"/>
        <dbReference type="ChEBI" id="CHEBI:57783"/>
        <dbReference type="ChEBI" id="CHEBI:57853"/>
        <dbReference type="ChEBI" id="CHEBI:58349"/>
        <dbReference type="ChEBI" id="CHEBI:507393"/>
        <dbReference type="EC" id="1.14.13.8"/>
    </reaction>
    <physiologicalReaction direction="left-to-right" evidence="12">
        <dbReference type="Rhea" id="RHEA:69820"/>
    </physiologicalReaction>
</comment>
<evidence type="ECO:0000256" key="14">
    <source>
        <dbReference type="ARBA" id="ARBA00049443"/>
    </source>
</evidence>
<dbReference type="InterPro" id="IPR050346">
    <property type="entry name" value="FMO-like"/>
</dbReference>
<keyword evidence="15" id="KW-0256">Endoplasmic reticulum</keyword>
<evidence type="ECO:0000256" key="2">
    <source>
        <dbReference type="ARBA" id="ARBA00009183"/>
    </source>
</evidence>
<evidence type="ECO:0000256" key="7">
    <source>
        <dbReference type="ARBA" id="ARBA00022989"/>
    </source>
</evidence>
<name>A0ABN8M1G8_9CNID</name>
<dbReference type="InterPro" id="IPR036188">
    <property type="entry name" value="FAD/NAD-bd_sf"/>
</dbReference>
<keyword evidence="5 15" id="KW-0274">FAD</keyword>
<dbReference type="Gene3D" id="3.50.50.60">
    <property type="entry name" value="FAD/NAD(P)-binding domain"/>
    <property type="match status" value="1"/>
</dbReference>
<keyword evidence="3 15" id="KW-0285">Flavoprotein</keyword>
<evidence type="ECO:0000256" key="8">
    <source>
        <dbReference type="ARBA" id="ARBA00023002"/>
    </source>
</evidence>
<dbReference type="EMBL" id="CALNXI010000201">
    <property type="protein sequence ID" value="CAH3021969.1"/>
    <property type="molecule type" value="Genomic_DNA"/>
</dbReference>
<dbReference type="SUPFAM" id="SSF51905">
    <property type="entry name" value="FAD/NAD(P)-binding domain"/>
    <property type="match status" value="2"/>
</dbReference>
<proteinExistence type="inferred from homology"/>
<evidence type="ECO:0000256" key="10">
    <source>
        <dbReference type="ARBA" id="ARBA00045957"/>
    </source>
</evidence>
<accession>A0ABN8M1G8</accession>
<keyword evidence="8 15" id="KW-0560">Oxidoreductase</keyword>
<evidence type="ECO:0000313" key="18">
    <source>
        <dbReference type="Proteomes" id="UP001159427"/>
    </source>
</evidence>
<dbReference type="Pfam" id="PF00743">
    <property type="entry name" value="FMO-like"/>
    <property type="match status" value="1"/>
</dbReference>
<keyword evidence="18" id="KW-1185">Reference proteome</keyword>
<dbReference type="PRINTS" id="PR00370">
    <property type="entry name" value="FMOXYGENASE"/>
</dbReference>
<comment type="subcellular location">
    <subcellularLocation>
        <location evidence="1">Endoplasmic reticulum membrane</location>
        <topology evidence="1">Single-pass membrane protein</topology>
    </subcellularLocation>
</comment>
<dbReference type="InterPro" id="IPR002253">
    <property type="entry name" value="Flavin_mOase_1"/>
</dbReference>
<dbReference type="InterPro" id="IPR000960">
    <property type="entry name" value="Flavin_mOase"/>
</dbReference>
<evidence type="ECO:0000256" key="13">
    <source>
        <dbReference type="ARBA" id="ARBA00048088"/>
    </source>
</evidence>
<evidence type="ECO:0000256" key="4">
    <source>
        <dbReference type="ARBA" id="ARBA00022692"/>
    </source>
</evidence>
<protein>
    <recommendedName>
        <fullName evidence="16">Flavin-containing monooxygenase</fullName>
        <ecNumber evidence="16">1.-.-.-</ecNumber>
    </recommendedName>
</protein>
<keyword evidence="7" id="KW-1133">Transmembrane helix</keyword>
<dbReference type="PIRSF" id="PIRSF000332">
    <property type="entry name" value="FMO"/>
    <property type="match status" value="1"/>
</dbReference>
<evidence type="ECO:0000256" key="12">
    <source>
        <dbReference type="ARBA" id="ARBA00048041"/>
    </source>
</evidence>
<dbReference type="Proteomes" id="UP001159427">
    <property type="component" value="Unassembled WGS sequence"/>
</dbReference>
<dbReference type="PANTHER" id="PTHR23023">
    <property type="entry name" value="DIMETHYLANILINE MONOOXYGENASE"/>
    <property type="match status" value="1"/>
</dbReference>
<comment type="similarity">
    <text evidence="2 15 16">Belongs to the FMO family.</text>
</comment>
<keyword evidence="9 15" id="KW-0472">Membrane</keyword>
<reference evidence="17 18" key="1">
    <citation type="submission" date="2022-05" db="EMBL/GenBank/DDBJ databases">
        <authorList>
            <consortium name="Genoscope - CEA"/>
            <person name="William W."/>
        </authorList>
    </citation>
    <scope>NUCLEOTIDE SEQUENCE [LARGE SCALE GENOMIC DNA]</scope>
</reference>
<dbReference type="InterPro" id="IPR020946">
    <property type="entry name" value="Flavin_mOase-like"/>
</dbReference>
<evidence type="ECO:0000256" key="11">
    <source>
        <dbReference type="ARBA" id="ARBA00047338"/>
    </source>
</evidence>
<evidence type="ECO:0000256" key="16">
    <source>
        <dbReference type="RuleBase" id="RU361177"/>
    </source>
</evidence>
<comment type="catalytic activity">
    <reaction evidence="13">
        <text>trimethylamine + NADPH + O2 = trimethylamine N-oxide + NADP(+) + H2O</text>
        <dbReference type="Rhea" id="RHEA:31979"/>
        <dbReference type="ChEBI" id="CHEBI:15377"/>
        <dbReference type="ChEBI" id="CHEBI:15379"/>
        <dbReference type="ChEBI" id="CHEBI:15724"/>
        <dbReference type="ChEBI" id="CHEBI:57783"/>
        <dbReference type="ChEBI" id="CHEBI:58349"/>
        <dbReference type="ChEBI" id="CHEBI:58389"/>
        <dbReference type="EC" id="1.14.13.148"/>
    </reaction>
    <physiologicalReaction direction="left-to-right" evidence="13">
        <dbReference type="Rhea" id="RHEA:31980"/>
    </physiologicalReaction>
</comment>
<dbReference type="EC" id="1.-.-.-" evidence="16"/>
<keyword evidence="15 16" id="KW-0503">Monooxygenase</keyword>
<sequence length="550" mass="62049">MKIAIIGAGVSGLASIKCCLDEGLEPVCFEKSSSIGGLWKFSHDQEMDTNVKSGSVYESTVINTSKEMTCFSDFPAPKYFPPFMPRDHVVEYLQMYAENFKLSKHIRFNVTVLDISRTPNHRNTGQWRVSHKDINGNVTESIFDAVMICNGHLSKPYFPAFKGIDAFQGQKLHSHAYKSYRGYENKVVVVIGLGNSAADIAVELSRHASQVYLSTHRGAWVISRLEKRGLPWDQRVETRFFQNLPYKIKEWLALRSAQKRFDHDTYGLLPRHGILNAPTVISDDLPLRIATGTIRLKPGISYFTRQGVVFTGGSSLSHVDAVISCTGYNINFEFLKDSYILPVEDNQVSLYKQVFPPHHPKSTLAFVGLIQSSGAFFPAAELQARWATRVFKGLARLPTREAMLHDIGLEKKLLRETFFASRRLTIQVSSIAYKDQIADLIGCKPNLGRLFFRDPLLAIKCFFGPCCAAQYRLMGPGAWPGAKQVIEETYRNEMFPNVQRRNETNTTKNQTIVTLLKLVCVFATVATLKELCQDLNAEWDAVWGWLRAAR</sequence>
<keyword evidence="6 15" id="KW-0521">NADP</keyword>
<organism evidence="17 18">
    <name type="scientific">Porites evermanni</name>
    <dbReference type="NCBI Taxonomy" id="104178"/>
    <lineage>
        <taxon>Eukaryota</taxon>
        <taxon>Metazoa</taxon>
        <taxon>Cnidaria</taxon>
        <taxon>Anthozoa</taxon>
        <taxon>Hexacorallia</taxon>
        <taxon>Scleractinia</taxon>
        <taxon>Fungiina</taxon>
        <taxon>Poritidae</taxon>
        <taxon>Porites</taxon>
    </lineage>
</organism>